<evidence type="ECO:0000313" key="1">
    <source>
        <dbReference type="EMBL" id="KAK2715451.1"/>
    </source>
</evidence>
<name>A0AA88L7I2_ARTSF</name>
<comment type="caution">
    <text evidence="1">The sequence shown here is derived from an EMBL/GenBank/DDBJ whole genome shotgun (WGS) entry which is preliminary data.</text>
</comment>
<dbReference type="PANTHER" id="PTHR45913">
    <property type="entry name" value="EPM2A-INTERACTING PROTEIN 1"/>
    <property type="match status" value="1"/>
</dbReference>
<organism evidence="1 2">
    <name type="scientific">Artemia franciscana</name>
    <name type="common">Brine shrimp</name>
    <name type="synonym">Artemia sanfranciscana</name>
    <dbReference type="NCBI Taxonomy" id="6661"/>
    <lineage>
        <taxon>Eukaryota</taxon>
        <taxon>Metazoa</taxon>
        <taxon>Ecdysozoa</taxon>
        <taxon>Arthropoda</taxon>
        <taxon>Crustacea</taxon>
        <taxon>Branchiopoda</taxon>
        <taxon>Anostraca</taxon>
        <taxon>Artemiidae</taxon>
        <taxon>Artemia</taxon>
    </lineage>
</organism>
<reference evidence="1" key="1">
    <citation type="submission" date="2023-07" db="EMBL/GenBank/DDBJ databases">
        <title>Chromosome-level genome assembly of Artemia franciscana.</title>
        <authorList>
            <person name="Jo E."/>
        </authorList>
    </citation>
    <scope>NUCLEOTIDE SEQUENCE</scope>
    <source>
        <tissue evidence="1">Whole body</tissue>
    </source>
</reference>
<dbReference type="Proteomes" id="UP001187531">
    <property type="component" value="Unassembled WGS sequence"/>
</dbReference>
<evidence type="ECO:0000313" key="2">
    <source>
        <dbReference type="Proteomes" id="UP001187531"/>
    </source>
</evidence>
<proteinExistence type="predicted"/>
<sequence>MSSSTLLKECICCDAIRLPGELESKPFLQQAENVLLGRIDKKSTLDMEQLLIFPEVIEKIGEQDPRGFEAEYRIHDELKNSKLHYNLFANIKRPNLKEKQINLDLDNALFQDDYMQKLCGMTMNRNEIITSDGEYSLRTLLAWFYGRYHKSCTKWSTLEENLEIQEELNREYKLKRGQKSKNRDIAGIFLTPVQRVILESDQPYLHIVGLPGTGKTYCLLMKMVDVYFDILQGYKQNNETINEIILVFHLNQETLRYIKNIFWQTVESLLSGKKIKKKEEVPNKDLIKFISHRIHIEVNHSFRDFIDIDTNKTFQTKDYDLSTKFKVFCDDVSSDVLNFDNVDTMNEMLVAIDRSSFCWCTSYCVKSIMKNFYRPLAVVKVQNNKMYDYSQYVYLKDSLRYTARIHALIDVVLNLNDGTELCHLGLPTFNKSDFSSGTRVLGQKKPMLIPTRNNDDMDKKAYELWQNLIKKEQLKENEIAVIECVRYESEGDILKTEFKRIPLRKNTVQRHIDEISPDIESFLCNYLQTTHFPMQLDDSTLPGIEALLLAYVRFVMDREIHEELLLAKPLKTDKKGLEVNYVIVCMTDVNGMIEHNFPRAYYFDPENPQRLSMDFFYSDEYRKFDLLEALSRAISSVTVFYIDDDPLLCKIESDLKNTVPSISQSDIYKKKVNLVEVLRNYEPLSMDSINQLNIVKAASEFHYFHFNYHSIRCPENSSRFLSGCCNFQCIDDLMKEVQYNVNPENPEENGLIFSTKINIKIKLTDPNVKKFLQDWKKKLETTTIEEANLLLTEENPMFSYLVRSLVFIIETAALPFIPEIAKCQFSHPESLSDNFSLDKSSSSSSWIYETFGSRRITNTDENGTIIDDVIFEKEDGEINYSCGQNYQILKQQLEVFSPFREMLSGCNINKLIRISRFPIYAIEFPNKPNGFGESVFSPIKKLNQILLGIKLYLVQRDRIATINSEQQPSSSKE</sequence>
<dbReference type="EMBL" id="JAVRJZ010000012">
    <property type="protein sequence ID" value="KAK2715451.1"/>
    <property type="molecule type" value="Genomic_DNA"/>
</dbReference>
<dbReference type="AlphaFoldDB" id="A0AA88L7I2"/>
<protein>
    <submittedName>
        <fullName evidence="1">Uncharacterized protein</fullName>
    </submittedName>
</protein>
<dbReference type="SUPFAM" id="SSF52540">
    <property type="entry name" value="P-loop containing nucleoside triphosphate hydrolases"/>
    <property type="match status" value="1"/>
</dbReference>
<accession>A0AA88L7I2</accession>
<gene>
    <name evidence="1" type="ORF">QYM36_010164</name>
</gene>
<dbReference type="InterPro" id="IPR027417">
    <property type="entry name" value="P-loop_NTPase"/>
</dbReference>
<dbReference type="PANTHER" id="PTHR45913:SF19">
    <property type="entry name" value="LOW QUALITY PROTEIN: ZINC FINGER BED DOMAIN-CONTAINING PROTEIN 5-LIKE"/>
    <property type="match status" value="1"/>
</dbReference>
<keyword evidence="2" id="KW-1185">Reference proteome</keyword>